<evidence type="ECO:0000313" key="3">
    <source>
        <dbReference type="EMBL" id="TVY74090.1"/>
    </source>
</evidence>
<feature type="transmembrane region" description="Helical" evidence="2">
    <location>
        <begin position="120"/>
        <end position="142"/>
    </location>
</feature>
<feature type="transmembrane region" description="Helical" evidence="2">
    <location>
        <begin position="187"/>
        <end position="207"/>
    </location>
</feature>
<keyword evidence="2" id="KW-0472">Membrane</keyword>
<protein>
    <submittedName>
        <fullName evidence="3">Uncharacterized protein</fullName>
    </submittedName>
</protein>
<sequence>MTPSDQQSAPSQLTQKLSLRDNTAISTHLGNDVMDEVNLQATNQPALSPSPKTKHYPQHITTASAGSSGLVPPRPGPRTFLGRLGYKLNPCCRSKDVASGEPRKAVCSNKRSSALWHFTLFHLPAMLVTSTLLTLHVINLHWSPSHPNIEEMAALQFAAKAQESLILISLTDVLLHRIRYGLLGRNGVPLGFLLSPFNIGFSLRYLASREFWSPAVNPTGKRFFNAITAAMIFLFSLLGLAAGPSAAIAMIPRYNWWQLPDVSAEDRPVVEPNPYLRKFESPYLKPDLGCLSVFNNQTCANHDFETISRVLQTLDITTIRSGNAPPIMMGNITVPSPMTPPHRQITLLVNSYGEEAGGSIAYATTPMEFILAGFKFDEFAPDGVQYLRKSEALKPSGSEKWKQPLVAAHCSFSYLRRPFNYTSTYFEFDDIYYDNFNVTVEFSDFNDSMEYLMKIPTNAGDNVTRSMNPVLLDIRHLLPVPVATSIVFAHSYISSFTDLPTYQPEPEIEIGLCLIQGRWVEADVFLHSKSSSDIQSHLGFPLLEAMDYMRLKSDPEQSIEMTVEWLEGIGVPPESVGPQRKNPAYLDMMNGCIDAWSRGTGGAYCLPGSLAAYLANALARITTLKGMKGDDEKFTPIFEPPGANYTYVYHTYFEHVYAYGFQPSTTLRLAFAALFLQAVIALIHLAVTVFVRRPWHSFAWGSFAQILTLALRSNPPDQLENVGGGVERAQTWKHLTEVREIGDERELQIVIRRHTAMLYRDQTYLNSEEQGPHQLRIPQVGIKYR</sequence>
<comment type="caution">
    <text evidence="3">The sequence shown here is derived from an EMBL/GenBank/DDBJ whole genome shotgun (WGS) entry which is preliminary data.</text>
</comment>
<gene>
    <name evidence="3" type="ORF">Focb16_v005811</name>
</gene>
<dbReference type="EMBL" id="SRMI01000003">
    <property type="protein sequence ID" value="TVY74090.1"/>
    <property type="molecule type" value="Genomic_DNA"/>
</dbReference>
<organism evidence="3 4">
    <name type="scientific">Fusarium oxysporum f. sp. cubense</name>
    <dbReference type="NCBI Taxonomy" id="61366"/>
    <lineage>
        <taxon>Eukaryota</taxon>
        <taxon>Fungi</taxon>
        <taxon>Dikarya</taxon>
        <taxon>Ascomycota</taxon>
        <taxon>Pezizomycotina</taxon>
        <taxon>Sordariomycetes</taxon>
        <taxon>Hypocreomycetidae</taxon>
        <taxon>Hypocreales</taxon>
        <taxon>Nectriaceae</taxon>
        <taxon>Fusarium</taxon>
        <taxon>Fusarium oxysporum species complex</taxon>
    </lineage>
</organism>
<dbReference type="Proteomes" id="UP000320707">
    <property type="component" value="Unassembled WGS sequence"/>
</dbReference>
<evidence type="ECO:0000313" key="4">
    <source>
        <dbReference type="Proteomes" id="UP000320707"/>
    </source>
</evidence>
<name>A0A559LIJ2_FUSOC</name>
<feature type="transmembrane region" description="Helical" evidence="2">
    <location>
        <begin position="227"/>
        <end position="251"/>
    </location>
</feature>
<keyword evidence="2" id="KW-0812">Transmembrane</keyword>
<feature type="region of interest" description="Disordered" evidence="1">
    <location>
        <begin position="1"/>
        <end position="20"/>
    </location>
</feature>
<dbReference type="AlphaFoldDB" id="A0A559LIJ2"/>
<evidence type="ECO:0000256" key="1">
    <source>
        <dbReference type="SAM" id="MobiDB-lite"/>
    </source>
</evidence>
<proteinExistence type="predicted"/>
<accession>A0A559LIJ2</accession>
<feature type="transmembrane region" description="Helical" evidence="2">
    <location>
        <begin position="669"/>
        <end position="689"/>
    </location>
</feature>
<evidence type="ECO:0000256" key="2">
    <source>
        <dbReference type="SAM" id="Phobius"/>
    </source>
</evidence>
<keyword evidence="2" id="KW-1133">Transmembrane helix</keyword>
<reference evidence="3 4" key="1">
    <citation type="journal article" date="2019" name="Microbiol. Resour. Announc.">
        <title>High-quality draft genome sequence of Fusarium oxysporum f. sp. cubense strain 160527, a causal agent of Panama disease.</title>
        <authorList>
            <person name="Asai S."/>
            <person name="Ayukawa Y."/>
            <person name="Gan P."/>
            <person name="Masuda S."/>
            <person name="Komatsu K."/>
            <person name="Shirasu K."/>
            <person name="Arie T."/>
        </authorList>
    </citation>
    <scope>NUCLEOTIDE SEQUENCE [LARGE SCALE GENOMIC DNA]</scope>
    <source>
        <strain evidence="3 4">160527</strain>
    </source>
</reference>